<dbReference type="InterPro" id="IPR016155">
    <property type="entry name" value="Mopterin_synth/thiamin_S_b"/>
</dbReference>
<name>A0ABP8XIH8_9ACTN</name>
<proteinExistence type="predicted"/>
<evidence type="ECO:0000313" key="2">
    <source>
        <dbReference type="Proteomes" id="UP001499974"/>
    </source>
</evidence>
<gene>
    <name evidence="1" type="ORF">GCM10023349_28720</name>
</gene>
<dbReference type="InterPro" id="IPR012675">
    <property type="entry name" value="Beta-grasp_dom_sf"/>
</dbReference>
<keyword evidence="2" id="KW-1185">Reference proteome</keyword>
<organism evidence="1 2">
    <name type="scientific">Nocardioides conyzicola</name>
    <dbReference type="NCBI Taxonomy" id="1651781"/>
    <lineage>
        <taxon>Bacteria</taxon>
        <taxon>Bacillati</taxon>
        <taxon>Actinomycetota</taxon>
        <taxon>Actinomycetes</taxon>
        <taxon>Propionibacteriales</taxon>
        <taxon>Nocardioidaceae</taxon>
        <taxon>Nocardioides</taxon>
    </lineage>
</organism>
<dbReference type="SUPFAM" id="SSF54285">
    <property type="entry name" value="MoaD/ThiS"/>
    <property type="match status" value="1"/>
</dbReference>
<accession>A0ABP8XIH8</accession>
<dbReference type="Proteomes" id="UP001499974">
    <property type="component" value="Unassembled WGS sequence"/>
</dbReference>
<dbReference type="CDD" id="cd17040">
    <property type="entry name" value="Ubl_MoaD_like"/>
    <property type="match status" value="1"/>
</dbReference>
<dbReference type="EMBL" id="BAABKM010000002">
    <property type="protein sequence ID" value="GAA4708285.1"/>
    <property type="molecule type" value="Genomic_DNA"/>
</dbReference>
<sequence length="100" mass="10445">MGVALEGSKRNETDIIRVHYWASARAAAGVSGDDLPVDGPITLTEVVRRAVALHPGTRLPEVLQVCSTLVGEQPVTTEDPGLVLVEPGSSVEFLPPFAGG</sequence>
<protein>
    <submittedName>
        <fullName evidence="1">MoaD/ThiS family protein</fullName>
    </submittedName>
</protein>
<comment type="caution">
    <text evidence="1">The sequence shown here is derived from an EMBL/GenBank/DDBJ whole genome shotgun (WGS) entry which is preliminary data.</text>
</comment>
<dbReference type="Gene3D" id="3.10.20.30">
    <property type="match status" value="1"/>
</dbReference>
<evidence type="ECO:0000313" key="1">
    <source>
        <dbReference type="EMBL" id="GAA4708285.1"/>
    </source>
</evidence>
<reference evidence="2" key="1">
    <citation type="journal article" date="2019" name="Int. J. Syst. Evol. Microbiol.">
        <title>The Global Catalogue of Microorganisms (GCM) 10K type strain sequencing project: providing services to taxonomists for standard genome sequencing and annotation.</title>
        <authorList>
            <consortium name="The Broad Institute Genomics Platform"/>
            <consortium name="The Broad Institute Genome Sequencing Center for Infectious Disease"/>
            <person name="Wu L."/>
            <person name="Ma J."/>
        </authorList>
    </citation>
    <scope>NUCLEOTIDE SEQUENCE [LARGE SCALE GENOMIC DNA]</scope>
    <source>
        <strain evidence="2">JCM 18531</strain>
    </source>
</reference>